<keyword evidence="3" id="KW-0067">ATP-binding</keyword>
<protein>
    <submittedName>
        <fullName evidence="3">ATP-dependent Clp protease ATP-binding subunit ClpC1</fullName>
    </submittedName>
</protein>
<sequence>MFERFTATARDAVRDALVAAEEAGDREVTGEHLLRALLAPGSSLPLLAGRRADLERDLDAVRRRGGVSRADAEALASIGVDVEEIVGRIEGAHGAGALSGARRGRRVRFGREGKKTLEAALRTALRRGDRWIGAEHLLLGLLAGAGVAGEVLASNGVTVAAVESAFPPRAAS</sequence>
<keyword evidence="3" id="KW-0547">Nucleotide-binding</keyword>
<dbReference type="Proteomes" id="UP000466345">
    <property type="component" value="Unassembled WGS sequence"/>
</dbReference>
<dbReference type="InterPro" id="IPR004176">
    <property type="entry name" value="Clp_R_N"/>
</dbReference>
<accession>A0A7K0CK85</accession>
<dbReference type="RefSeq" id="WP_153453579.1">
    <property type="nucleotide sequence ID" value="NZ_WEGJ01000014.1"/>
</dbReference>
<evidence type="ECO:0000313" key="3">
    <source>
        <dbReference type="EMBL" id="MQY13653.1"/>
    </source>
</evidence>
<feature type="domain" description="Clp R" evidence="2">
    <location>
        <begin position="2"/>
        <end position="172"/>
    </location>
</feature>
<proteinExistence type="predicted"/>
<dbReference type="InterPro" id="IPR036628">
    <property type="entry name" value="Clp_N_dom_sf"/>
</dbReference>
<dbReference type="SUPFAM" id="SSF81923">
    <property type="entry name" value="Double Clp-N motif"/>
    <property type="match status" value="1"/>
</dbReference>
<evidence type="ECO:0000259" key="2">
    <source>
        <dbReference type="PROSITE" id="PS51903"/>
    </source>
</evidence>
<organism evidence="3 4">
    <name type="scientific">Streptomyces smaragdinus</name>
    <dbReference type="NCBI Taxonomy" id="2585196"/>
    <lineage>
        <taxon>Bacteria</taxon>
        <taxon>Bacillati</taxon>
        <taxon>Actinomycetota</taxon>
        <taxon>Actinomycetes</taxon>
        <taxon>Kitasatosporales</taxon>
        <taxon>Streptomycetaceae</taxon>
        <taxon>Streptomyces</taxon>
    </lineage>
</organism>
<dbReference type="GO" id="GO:0005524">
    <property type="term" value="F:ATP binding"/>
    <property type="evidence" value="ECO:0007669"/>
    <property type="project" value="UniProtKB-KW"/>
</dbReference>
<dbReference type="PROSITE" id="PS51903">
    <property type="entry name" value="CLP_R"/>
    <property type="match status" value="1"/>
</dbReference>
<name>A0A7K0CK85_9ACTN</name>
<keyword evidence="1" id="KW-0677">Repeat</keyword>
<keyword evidence="3" id="KW-0645">Protease</keyword>
<dbReference type="Gene3D" id="1.10.1780.10">
    <property type="entry name" value="Clp, N-terminal domain"/>
    <property type="match status" value="1"/>
</dbReference>
<dbReference type="EMBL" id="WEGJ01000014">
    <property type="protein sequence ID" value="MQY13653.1"/>
    <property type="molecule type" value="Genomic_DNA"/>
</dbReference>
<dbReference type="GO" id="GO:0006508">
    <property type="term" value="P:proteolysis"/>
    <property type="evidence" value="ECO:0007669"/>
    <property type="project" value="UniProtKB-KW"/>
</dbReference>
<keyword evidence="3" id="KW-0378">Hydrolase</keyword>
<evidence type="ECO:0000256" key="1">
    <source>
        <dbReference type="PROSITE-ProRule" id="PRU01251"/>
    </source>
</evidence>
<dbReference type="Pfam" id="PF02861">
    <property type="entry name" value="Clp_N"/>
    <property type="match status" value="2"/>
</dbReference>
<reference evidence="3 4" key="1">
    <citation type="submission" date="2019-10" db="EMBL/GenBank/DDBJ databases">
        <title>Streptomyces smaragdinus sp. nov. and Streptomyces fabii sp. nov., isolated from the gut of fungus growing-termite Macrotermes natalensis.</title>
        <authorList>
            <person name="Schwitalla J."/>
            <person name="Benndorf R."/>
            <person name="Martin K."/>
            <person name="De Beer W."/>
            <person name="Kaster A.-K."/>
            <person name="Vollmers J."/>
            <person name="Poulsen M."/>
            <person name="Beemelmanns C."/>
        </authorList>
    </citation>
    <scope>NUCLEOTIDE SEQUENCE [LARGE SCALE GENOMIC DNA]</scope>
    <source>
        <strain evidence="3 4">RB5</strain>
    </source>
</reference>
<evidence type="ECO:0000313" key="4">
    <source>
        <dbReference type="Proteomes" id="UP000466345"/>
    </source>
</evidence>
<gene>
    <name evidence="3" type="primary">clpC1</name>
    <name evidence="3" type="ORF">SRB5_38030</name>
</gene>
<dbReference type="AlphaFoldDB" id="A0A7K0CK85"/>
<dbReference type="GO" id="GO:0008233">
    <property type="term" value="F:peptidase activity"/>
    <property type="evidence" value="ECO:0007669"/>
    <property type="project" value="UniProtKB-KW"/>
</dbReference>
<keyword evidence="4" id="KW-1185">Reference proteome</keyword>
<dbReference type="OrthoDB" id="3628183at2"/>
<comment type="caution">
    <text evidence="3">The sequence shown here is derived from an EMBL/GenBank/DDBJ whole genome shotgun (WGS) entry which is preliminary data.</text>
</comment>